<protein>
    <submittedName>
        <fullName evidence="1">Uncharacterized protein</fullName>
    </submittedName>
</protein>
<feature type="non-terminal residue" evidence="1">
    <location>
        <position position="1"/>
    </location>
</feature>
<reference evidence="1" key="1">
    <citation type="journal article" date="2015" name="Nature">
        <title>Complex archaea that bridge the gap between prokaryotes and eukaryotes.</title>
        <authorList>
            <person name="Spang A."/>
            <person name="Saw J.H."/>
            <person name="Jorgensen S.L."/>
            <person name="Zaremba-Niedzwiedzka K."/>
            <person name="Martijn J."/>
            <person name="Lind A.E."/>
            <person name="van Eijk R."/>
            <person name="Schleper C."/>
            <person name="Guy L."/>
            <person name="Ettema T.J."/>
        </authorList>
    </citation>
    <scope>NUCLEOTIDE SEQUENCE</scope>
</reference>
<evidence type="ECO:0000313" key="1">
    <source>
        <dbReference type="EMBL" id="KKM42280.1"/>
    </source>
</evidence>
<sequence>AWVVVETLEEGFHAVRIALNLPMLPPKE</sequence>
<accession>A0A0F9L379</accession>
<proteinExistence type="predicted"/>
<name>A0A0F9L379_9ZZZZ</name>
<dbReference type="EMBL" id="LAZR01012097">
    <property type="protein sequence ID" value="KKM42280.1"/>
    <property type="molecule type" value="Genomic_DNA"/>
</dbReference>
<comment type="caution">
    <text evidence="1">The sequence shown here is derived from an EMBL/GenBank/DDBJ whole genome shotgun (WGS) entry which is preliminary data.</text>
</comment>
<dbReference type="AlphaFoldDB" id="A0A0F9L379"/>
<organism evidence="1">
    <name type="scientific">marine sediment metagenome</name>
    <dbReference type="NCBI Taxonomy" id="412755"/>
    <lineage>
        <taxon>unclassified sequences</taxon>
        <taxon>metagenomes</taxon>
        <taxon>ecological metagenomes</taxon>
    </lineage>
</organism>
<gene>
    <name evidence="1" type="ORF">LCGC14_1563220</name>
</gene>